<dbReference type="Gramene" id="ERN16950">
    <property type="protein sequence ID" value="ERN16950"/>
    <property type="gene ID" value="AMTR_s00057p00192310"/>
</dbReference>
<feature type="region of interest" description="Disordered" evidence="1">
    <location>
        <begin position="25"/>
        <end position="55"/>
    </location>
</feature>
<dbReference type="EMBL" id="KI392405">
    <property type="protein sequence ID" value="ERN16950.1"/>
    <property type="molecule type" value="Genomic_DNA"/>
</dbReference>
<dbReference type="HOGENOM" id="CLU_129000_0_0_1"/>
<feature type="compositionally biased region" description="Basic residues" evidence="1">
    <location>
        <begin position="134"/>
        <end position="162"/>
    </location>
</feature>
<accession>U5D3Y0</accession>
<reference evidence="3" key="1">
    <citation type="journal article" date="2013" name="Science">
        <title>The Amborella genome and the evolution of flowering plants.</title>
        <authorList>
            <consortium name="Amborella Genome Project"/>
        </authorList>
    </citation>
    <scope>NUCLEOTIDE SEQUENCE [LARGE SCALE GENOMIC DNA]</scope>
</reference>
<dbReference type="AlphaFoldDB" id="U5D3Y0"/>
<feature type="compositionally biased region" description="Polar residues" evidence="1">
    <location>
        <begin position="98"/>
        <end position="111"/>
    </location>
</feature>
<protein>
    <submittedName>
        <fullName evidence="2">Uncharacterized protein</fullName>
    </submittedName>
</protein>
<proteinExistence type="predicted"/>
<dbReference type="OMA" id="CAVMKKP"/>
<evidence type="ECO:0000313" key="2">
    <source>
        <dbReference type="EMBL" id="ERN16950.1"/>
    </source>
</evidence>
<feature type="region of interest" description="Disordered" evidence="1">
    <location>
        <begin position="96"/>
        <end position="162"/>
    </location>
</feature>
<evidence type="ECO:0000313" key="3">
    <source>
        <dbReference type="Proteomes" id="UP000017836"/>
    </source>
</evidence>
<sequence>MSSSKNVSLYAASAELESLTEAERRALRSSRFSAPPLPPPPQQCQPRLAHPGGPVATNKAAALAKFLERKLQDPGGLDSINPHILEVAVKNAKDTLRASGSSIRHVSSFSDSTEESGKSKGMNPIAEEGEERKGKKKKKRKKKHKGMKVVKASKSKKKKKKF</sequence>
<gene>
    <name evidence="2" type="ORF">AMTR_s00057p00192310</name>
</gene>
<dbReference type="OrthoDB" id="1931944at2759"/>
<dbReference type="PANTHER" id="PTHR37255">
    <property type="entry name" value="OS07G0669600 PROTEIN"/>
    <property type="match status" value="1"/>
</dbReference>
<dbReference type="KEGG" id="atr:18445282"/>
<dbReference type="PANTHER" id="PTHR37255:SF1">
    <property type="entry name" value="OS07G0669600 PROTEIN"/>
    <property type="match status" value="1"/>
</dbReference>
<organism evidence="2 3">
    <name type="scientific">Amborella trichopoda</name>
    <dbReference type="NCBI Taxonomy" id="13333"/>
    <lineage>
        <taxon>Eukaryota</taxon>
        <taxon>Viridiplantae</taxon>
        <taxon>Streptophyta</taxon>
        <taxon>Embryophyta</taxon>
        <taxon>Tracheophyta</taxon>
        <taxon>Spermatophyta</taxon>
        <taxon>Magnoliopsida</taxon>
        <taxon>Amborellales</taxon>
        <taxon>Amborellaceae</taxon>
        <taxon>Amborella</taxon>
    </lineage>
</organism>
<dbReference type="eggNOG" id="ENOG502S155">
    <property type="taxonomic scope" value="Eukaryota"/>
</dbReference>
<name>U5D3Y0_AMBTC</name>
<dbReference type="Proteomes" id="UP000017836">
    <property type="component" value="Unassembled WGS sequence"/>
</dbReference>
<keyword evidence="3" id="KW-1185">Reference proteome</keyword>
<evidence type="ECO:0000256" key="1">
    <source>
        <dbReference type="SAM" id="MobiDB-lite"/>
    </source>
</evidence>